<comment type="caution">
    <text evidence="8">Lacks conserved residue(s) required for the propagation of feature annotation.</text>
</comment>
<comment type="subcellular location">
    <subcellularLocation>
        <location evidence="1 8">Cell membrane</location>
        <topology evidence="1 8">Multi-pass membrane protein</topology>
    </subcellularLocation>
</comment>
<keyword evidence="6 8" id="KW-1133">Transmembrane helix</keyword>
<dbReference type="eggNOG" id="ENOG502S98H">
    <property type="taxonomic scope" value="Eukaryota"/>
</dbReference>
<dbReference type="EMBL" id="KI630787">
    <property type="protein sequence ID" value="EYU33204.1"/>
    <property type="molecule type" value="Genomic_DNA"/>
</dbReference>
<evidence type="ECO:0000256" key="6">
    <source>
        <dbReference type="ARBA" id="ARBA00022989"/>
    </source>
</evidence>
<sequence>MLASAAIGLAYTILQTLFALFHVTTGHRRGGDGFALVEFFGDKALSYVLATGAAACFGLSVDLNRIETNDAEHNFLDKANAAAGVLFIGFIFSVVSSVFSSFSLPKRVAN</sequence>
<dbReference type="PANTHER" id="PTHR33573:SF40">
    <property type="entry name" value="CASP-LIKE PROTEIN 4D2"/>
    <property type="match status" value="1"/>
</dbReference>
<evidence type="ECO:0000256" key="8">
    <source>
        <dbReference type="RuleBase" id="RU361233"/>
    </source>
</evidence>
<evidence type="ECO:0000256" key="3">
    <source>
        <dbReference type="ARBA" id="ARBA00011489"/>
    </source>
</evidence>
<dbReference type="InterPro" id="IPR006702">
    <property type="entry name" value="CASP_dom"/>
</dbReference>
<evidence type="ECO:0000259" key="9">
    <source>
        <dbReference type="Pfam" id="PF04535"/>
    </source>
</evidence>
<organism evidence="10 11">
    <name type="scientific">Erythranthe guttata</name>
    <name type="common">Yellow monkey flower</name>
    <name type="synonym">Mimulus guttatus</name>
    <dbReference type="NCBI Taxonomy" id="4155"/>
    <lineage>
        <taxon>Eukaryota</taxon>
        <taxon>Viridiplantae</taxon>
        <taxon>Streptophyta</taxon>
        <taxon>Embryophyta</taxon>
        <taxon>Tracheophyta</taxon>
        <taxon>Spermatophyta</taxon>
        <taxon>Magnoliopsida</taxon>
        <taxon>eudicotyledons</taxon>
        <taxon>Gunneridae</taxon>
        <taxon>Pentapetalae</taxon>
        <taxon>asterids</taxon>
        <taxon>lamiids</taxon>
        <taxon>Lamiales</taxon>
        <taxon>Phrymaceae</taxon>
        <taxon>Erythranthe</taxon>
    </lineage>
</organism>
<gene>
    <name evidence="10" type="ORF">MIMGU_mgv1a018885mg</name>
</gene>
<protein>
    <recommendedName>
        <fullName evidence="8">CASP-like protein</fullName>
    </recommendedName>
</protein>
<keyword evidence="5 8" id="KW-0812">Transmembrane</keyword>
<name>A0A022QZW2_ERYGU</name>
<accession>A0A022QZW2</accession>
<keyword evidence="7 8" id="KW-0472">Membrane</keyword>
<evidence type="ECO:0000256" key="5">
    <source>
        <dbReference type="ARBA" id="ARBA00022692"/>
    </source>
</evidence>
<feature type="transmembrane region" description="Helical" evidence="8">
    <location>
        <begin position="81"/>
        <end position="104"/>
    </location>
</feature>
<comment type="subunit">
    <text evidence="3 8">Homodimer and heterodimers.</text>
</comment>
<dbReference type="GO" id="GO:0005886">
    <property type="term" value="C:plasma membrane"/>
    <property type="evidence" value="ECO:0007669"/>
    <property type="project" value="UniProtKB-SubCell"/>
</dbReference>
<evidence type="ECO:0000256" key="4">
    <source>
        <dbReference type="ARBA" id="ARBA00022475"/>
    </source>
</evidence>
<evidence type="ECO:0000313" key="10">
    <source>
        <dbReference type="EMBL" id="EYU33204.1"/>
    </source>
</evidence>
<keyword evidence="11" id="KW-1185">Reference proteome</keyword>
<evidence type="ECO:0000256" key="7">
    <source>
        <dbReference type="ARBA" id="ARBA00023136"/>
    </source>
</evidence>
<dbReference type="PhylomeDB" id="A0A022QZW2"/>
<evidence type="ECO:0000313" key="11">
    <source>
        <dbReference type="Proteomes" id="UP000030748"/>
    </source>
</evidence>
<dbReference type="Proteomes" id="UP000030748">
    <property type="component" value="Unassembled WGS sequence"/>
</dbReference>
<comment type="similarity">
    <text evidence="2 8">Belongs to the Casparian strip membrane proteins (CASP) family.</text>
</comment>
<evidence type="ECO:0000256" key="2">
    <source>
        <dbReference type="ARBA" id="ARBA00007651"/>
    </source>
</evidence>
<feature type="domain" description="Casparian strip membrane protein" evidence="9">
    <location>
        <begin position="2"/>
        <end position="92"/>
    </location>
</feature>
<feature type="transmembrane region" description="Helical" evidence="8">
    <location>
        <begin position="44"/>
        <end position="61"/>
    </location>
</feature>
<evidence type="ECO:0000256" key="1">
    <source>
        <dbReference type="ARBA" id="ARBA00004651"/>
    </source>
</evidence>
<dbReference type="AlphaFoldDB" id="A0A022QZW2"/>
<proteinExistence type="inferred from homology"/>
<reference evidence="10 11" key="1">
    <citation type="journal article" date="2013" name="Proc. Natl. Acad. Sci. U.S.A.">
        <title>Fine-scale variation in meiotic recombination in Mimulus inferred from population shotgun sequencing.</title>
        <authorList>
            <person name="Hellsten U."/>
            <person name="Wright K.M."/>
            <person name="Jenkins J."/>
            <person name="Shu S."/>
            <person name="Yuan Y."/>
            <person name="Wessler S.R."/>
            <person name="Schmutz J."/>
            <person name="Willis J.H."/>
            <person name="Rokhsar D.S."/>
        </authorList>
    </citation>
    <scope>NUCLEOTIDE SEQUENCE [LARGE SCALE GENOMIC DNA]</scope>
    <source>
        <strain evidence="11">cv. DUN x IM62</strain>
    </source>
</reference>
<feature type="transmembrane region" description="Helical" evidence="8">
    <location>
        <begin position="6"/>
        <end position="23"/>
    </location>
</feature>
<dbReference type="Pfam" id="PF04535">
    <property type="entry name" value="CASP_dom"/>
    <property type="match status" value="1"/>
</dbReference>
<dbReference type="PANTHER" id="PTHR33573">
    <property type="entry name" value="CASP-LIKE PROTEIN 4A4"/>
    <property type="match status" value="1"/>
</dbReference>
<keyword evidence="4 8" id="KW-1003">Cell membrane</keyword>